<comment type="caution">
    <text evidence="1">The sequence shown here is derived from an EMBL/GenBank/DDBJ whole genome shotgun (WGS) entry which is preliminary data.</text>
</comment>
<proteinExistence type="predicted"/>
<evidence type="ECO:0000313" key="2">
    <source>
        <dbReference type="Proteomes" id="UP001207918"/>
    </source>
</evidence>
<accession>A0ABT3PIP8</accession>
<dbReference type="RefSeq" id="WP_265764483.1">
    <property type="nucleotide sequence ID" value="NZ_JAGGJA010000002.1"/>
</dbReference>
<sequence length="211" mass="25311">MIDQQAIKKSYSLDKFLKLREKENYKVQKIIQERYALLDEKDQLTDDEISKFCIGIGVDDSNRFDNFLEIAPKLSDQQYWNWLPQFYTCTDNTYRYKNIIKTVFGSNRSKKKYLMTDEEREFLNNLDDKITIYRGMTVQERDSDEFGISWTLDEEVAKFYRDDYRRNYATANKTKCIVQKTINKSDVVAYLNERNEQEVIYLGRSNFDSEK</sequence>
<dbReference type="EMBL" id="JAGGJA010000002">
    <property type="protein sequence ID" value="MCW9705815.1"/>
    <property type="molecule type" value="Genomic_DNA"/>
</dbReference>
<keyword evidence="2" id="KW-1185">Reference proteome</keyword>
<organism evidence="1 2">
    <name type="scientific">Fodinibius salsisoli</name>
    <dbReference type="NCBI Taxonomy" id="2820877"/>
    <lineage>
        <taxon>Bacteria</taxon>
        <taxon>Pseudomonadati</taxon>
        <taxon>Balneolota</taxon>
        <taxon>Balneolia</taxon>
        <taxon>Balneolales</taxon>
        <taxon>Balneolaceae</taxon>
        <taxon>Fodinibius</taxon>
    </lineage>
</organism>
<evidence type="ECO:0000313" key="1">
    <source>
        <dbReference type="EMBL" id="MCW9705815.1"/>
    </source>
</evidence>
<reference evidence="1 2" key="1">
    <citation type="submission" date="2021-03" db="EMBL/GenBank/DDBJ databases">
        <title>Aliifodinibius sp. nov., a new bacterium isolated from saline soil.</title>
        <authorList>
            <person name="Galisteo C."/>
            <person name="De La Haba R."/>
            <person name="Sanchez-Porro C."/>
            <person name="Ventosa A."/>
        </authorList>
    </citation>
    <scope>NUCLEOTIDE SEQUENCE [LARGE SCALE GENOMIC DNA]</scope>
    <source>
        <strain evidence="1 2">1BSP15-2V2</strain>
    </source>
</reference>
<protein>
    <submittedName>
        <fullName evidence="1">Uncharacterized protein</fullName>
    </submittedName>
</protein>
<gene>
    <name evidence="1" type="ORF">J6I44_03060</name>
</gene>
<name>A0ABT3PIP8_9BACT</name>
<dbReference type="Proteomes" id="UP001207918">
    <property type="component" value="Unassembled WGS sequence"/>
</dbReference>